<evidence type="ECO:0000313" key="1">
    <source>
        <dbReference type="EMBL" id="MBY21051.1"/>
    </source>
</evidence>
<accession>A0A2S2NV18</accession>
<sequence length="104" mass="12212">MVINSVLLLYTRRRRMTCGPFSHPPSHRYIVIIITATDRSHRLHRHICATKSRVRGDRRGPPTQFRRLSSDSRLITIYQSNNVDTVSCSGYRMIAGLHYYYYLL</sequence>
<dbReference type="AlphaFoldDB" id="A0A2S2NV18"/>
<proteinExistence type="predicted"/>
<organism evidence="1">
    <name type="scientific">Schizaphis graminum</name>
    <name type="common">Green bug aphid</name>
    <dbReference type="NCBI Taxonomy" id="13262"/>
    <lineage>
        <taxon>Eukaryota</taxon>
        <taxon>Metazoa</taxon>
        <taxon>Ecdysozoa</taxon>
        <taxon>Arthropoda</taxon>
        <taxon>Hexapoda</taxon>
        <taxon>Insecta</taxon>
        <taxon>Pterygota</taxon>
        <taxon>Neoptera</taxon>
        <taxon>Paraneoptera</taxon>
        <taxon>Hemiptera</taxon>
        <taxon>Sternorrhyncha</taxon>
        <taxon>Aphidomorpha</taxon>
        <taxon>Aphidoidea</taxon>
        <taxon>Aphididae</taxon>
        <taxon>Aphidini</taxon>
        <taxon>Schizaphis</taxon>
    </lineage>
</organism>
<reference evidence="1" key="1">
    <citation type="submission" date="2018-04" db="EMBL/GenBank/DDBJ databases">
        <title>Transcriptome of Schizaphis graminum biotype I.</title>
        <authorList>
            <person name="Scully E.D."/>
            <person name="Geib S.M."/>
            <person name="Palmer N.A."/>
            <person name="Koch K."/>
            <person name="Bradshaw J."/>
            <person name="Heng-Moss T."/>
            <person name="Sarath G."/>
        </authorList>
    </citation>
    <scope>NUCLEOTIDE SEQUENCE</scope>
</reference>
<name>A0A2S2NV18_SCHGA</name>
<gene>
    <name evidence="1" type="ORF">g.109890</name>
</gene>
<protein>
    <submittedName>
        <fullName evidence="1">Uncharacterized protein</fullName>
    </submittedName>
</protein>
<dbReference type="EMBL" id="GGMR01008432">
    <property type="protein sequence ID" value="MBY21051.1"/>
    <property type="molecule type" value="Transcribed_RNA"/>
</dbReference>